<keyword evidence="2" id="KW-1185">Reference proteome</keyword>
<sequence length="225" mass="25842">MGSRGKGTLFFLRLIRNFHQVKKLSNKQKAYKEVVKARASTPAPPVQYTRRLKSRKQKKLKVIVPIDRSLRALRDPVNYGKHQFDASLICVLHQICHHRTGDDSDLKSVLLLLFSFHSRDVFPITCPVDVGDTTGMVRKDTINRMPKQGKHESDAQYLSRVHKEVEDELARIEFAKKQKVICVPFTPNCPACRLKLRKEKKQQYAAEKRVTGWEHLKGSGGYASY</sequence>
<evidence type="ECO:0000313" key="3">
    <source>
        <dbReference type="WBParaSite" id="ECPE_0001664201-mRNA-1"/>
    </source>
</evidence>
<dbReference type="AlphaFoldDB" id="A0A183BBL4"/>
<dbReference type="OrthoDB" id="6260427at2759"/>
<dbReference type="WBParaSite" id="ECPE_0001664201-mRNA-1">
    <property type="protein sequence ID" value="ECPE_0001664201-mRNA-1"/>
    <property type="gene ID" value="ECPE_0001664201"/>
</dbReference>
<accession>A0A183BBL4</accession>
<gene>
    <name evidence="1" type="ORF">ECPE_LOCUS16599</name>
</gene>
<reference evidence="1 2" key="2">
    <citation type="submission" date="2018-11" db="EMBL/GenBank/DDBJ databases">
        <authorList>
            <consortium name="Pathogen Informatics"/>
        </authorList>
    </citation>
    <scope>NUCLEOTIDE SEQUENCE [LARGE SCALE GENOMIC DNA]</scope>
    <source>
        <strain evidence="1 2">Egypt</strain>
    </source>
</reference>
<proteinExistence type="predicted"/>
<protein>
    <submittedName>
        <fullName evidence="3">60S ribosomal protein L23a</fullName>
    </submittedName>
</protein>
<dbReference type="Proteomes" id="UP000272942">
    <property type="component" value="Unassembled WGS sequence"/>
</dbReference>
<reference evidence="3" key="1">
    <citation type="submission" date="2016-06" db="UniProtKB">
        <authorList>
            <consortium name="WormBaseParasite"/>
        </authorList>
    </citation>
    <scope>IDENTIFICATION</scope>
</reference>
<dbReference type="EMBL" id="UZAN01065044">
    <property type="protein sequence ID" value="VDP93871.1"/>
    <property type="molecule type" value="Genomic_DNA"/>
</dbReference>
<organism evidence="3">
    <name type="scientific">Echinostoma caproni</name>
    <dbReference type="NCBI Taxonomy" id="27848"/>
    <lineage>
        <taxon>Eukaryota</taxon>
        <taxon>Metazoa</taxon>
        <taxon>Spiralia</taxon>
        <taxon>Lophotrochozoa</taxon>
        <taxon>Platyhelminthes</taxon>
        <taxon>Trematoda</taxon>
        <taxon>Digenea</taxon>
        <taxon>Plagiorchiida</taxon>
        <taxon>Echinostomata</taxon>
        <taxon>Echinostomatoidea</taxon>
        <taxon>Echinostomatidae</taxon>
        <taxon>Echinostoma</taxon>
    </lineage>
</organism>
<name>A0A183BBL4_9TREM</name>
<evidence type="ECO:0000313" key="2">
    <source>
        <dbReference type="Proteomes" id="UP000272942"/>
    </source>
</evidence>
<evidence type="ECO:0000313" key="1">
    <source>
        <dbReference type="EMBL" id="VDP93871.1"/>
    </source>
</evidence>